<dbReference type="PROSITE" id="PS51257">
    <property type="entry name" value="PROKAR_LIPOPROTEIN"/>
    <property type="match status" value="1"/>
</dbReference>
<dbReference type="RefSeq" id="WP_303283858.1">
    <property type="nucleotide sequence ID" value="NZ_BAABCZ010000012.1"/>
</dbReference>
<evidence type="ECO:0000259" key="7">
    <source>
        <dbReference type="Pfam" id="PF07980"/>
    </source>
</evidence>
<dbReference type="Pfam" id="PF07980">
    <property type="entry name" value="SusD_RagB"/>
    <property type="match status" value="1"/>
</dbReference>
<feature type="chain" id="PRO_5045802263" evidence="6">
    <location>
        <begin position="25"/>
        <end position="515"/>
    </location>
</feature>
<evidence type="ECO:0000256" key="1">
    <source>
        <dbReference type="ARBA" id="ARBA00004442"/>
    </source>
</evidence>
<evidence type="ECO:0000256" key="6">
    <source>
        <dbReference type="SAM" id="SignalP"/>
    </source>
</evidence>
<gene>
    <name evidence="9" type="ORF">Q4Q39_17520</name>
</gene>
<dbReference type="SUPFAM" id="SSF48452">
    <property type="entry name" value="TPR-like"/>
    <property type="match status" value="1"/>
</dbReference>
<keyword evidence="10" id="KW-1185">Reference proteome</keyword>
<dbReference type="InterPro" id="IPR033985">
    <property type="entry name" value="SusD-like_N"/>
</dbReference>
<dbReference type="Pfam" id="PF14322">
    <property type="entry name" value="SusD-like_3"/>
    <property type="match status" value="1"/>
</dbReference>
<dbReference type="InterPro" id="IPR012944">
    <property type="entry name" value="SusD_RagB_dom"/>
</dbReference>
<organism evidence="9 10">
    <name type="scientific">Flavivirga amylovorans</name>
    <dbReference type="NCBI Taxonomy" id="870486"/>
    <lineage>
        <taxon>Bacteria</taxon>
        <taxon>Pseudomonadati</taxon>
        <taxon>Bacteroidota</taxon>
        <taxon>Flavobacteriia</taxon>
        <taxon>Flavobacteriales</taxon>
        <taxon>Flavobacteriaceae</taxon>
        <taxon>Flavivirga</taxon>
    </lineage>
</organism>
<name>A0ABT8X5G6_9FLAO</name>
<feature type="domain" description="RagB/SusD" evidence="7">
    <location>
        <begin position="378"/>
        <end position="515"/>
    </location>
</feature>
<feature type="domain" description="SusD-like N-terminal" evidence="8">
    <location>
        <begin position="58"/>
        <end position="239"/>
    </location>
</feature>
<protein>
    <submittedName>
        <fullName evidence="9">RagB/SusD family nutrient uptake outer membrane protein</fullName>
    </submittedName>
</protein>
<keyword evidence="4" id="KW-0472">Membrane</keyword>
<evidence type="ECO:0000259" key="8">
    <source>
        <dbReference type="Pfam" id="PF14322"/>
    </source>
</evidence>
<comment type="similarity">
    <text evidence="2">Belongs to the SusD family.</text>
</comment>
<evidence type="ECO:0000313" key="9">
    <source>
        <dbReference type="EMBL" id="MDO5989207.1"/>
    </source>
</evidence>
<dbReference type="EMBL" id="JAUOEM010000006">
    <property type="protein sequence ID" value="MDO5989207.1"/>
    <property type="molecule type" value="Genomic_DNA"/>
</dbReference>
<feature type="signal peptide" evidence="6">
    <location>
        <begin position="1"/>
        <end position="24"/>
    </location>
</feature>
<keyword evidence="3 6" id="KW-0732">Signal</keyword>
<evidence type="ECO:0000313" key="10">
    <source>
        <dbReference type="Proteomes" id="UP001176891"/>
    </source>
</evidence>
<evidence type="ECO:0000256" key="5">
    <source>
        <dbReference type="ARBA" id="ARBA00023237"/>
    </source>
</evidence>
<reference evidence="9" key="1">
    <citation type="submission" date="2023-07" db="EMBL/GenBank/DDBJ databases">
        <title>Two novel species in the genus Flavivirga.</title>
        <authorList>
            <person name="Kwon K."/>
        </authorList>
    </citation>
    <scope>NUCLEOTIDE SEQUENCE</scope>
    <source>
        <strain evidence="9">KACC 14157</strain>
    </source>
</reference>
<dbReference type="InterPro" id="IPR011990">
    <property type="entry name" value="TPR-like_helical_dom_sf"/>
</dbReference>
<dbReference type="Proteomes" id="UP001176891">
    <property type="component" value="Unassembled WGS sequence"/>
</dbReference>
<keyword evidence="5" id="KW-0998">Cell outer membrane</keyword>
<sequence>MKYLKNIKYLIVALTGMMLISCDADEFLNPLPDTAIAADGFFQSDEDVLAGIYGIYDAIQGVNENRPNSTNNSTFNRGVQFEYLLTEHRSDNTRSATLEGSRADFHRYVTDANNIQSEDYYQSMYEIIFRANSVISYIDAADPANIAKYTAEAKFLRAYAYFNLVRLYGSDNDAIGGVPLVTAVAESNQDDLLFTREAKSVVYAQIVADLQEAIANLDNSYKARASKAAAQGILAKVYLSQPTPNYIGAKDLCEAIIADGSFNLQTDFNDVFYNEMNSEVMFVIRYEFAEPNESQGFSSEFTSFIRQGRQDGLNIVNPNLVAAFNENGGNRTAVSYIAFGEDAALTDPDTGLPAPQEAEVAKFLPQGTDFDNPDFPYGTNARLAGNDWIVLRYADVLLMHVEAIMAGTGAANTLDALSSFNAVRNRAGLANDADGVITQEELLLERRVELAFENQRFFDLLRFGVADTVLQNHSAEDNDEDITVYPSYNARALLLPIPSREINLSKGLLNQNPGY</sequence>
<accession>A0ABT8X5G6</accession>
<comment type="subcellular location">
    <subcellularLocation>
        <location evidence="1">Cell outer membrane</location>
    </subcellularLocation>
</comment>
<evidence type="ECO:0000256" key="3">
    <source>
        <dbReference type="ARBA" id="ARBA00022729"/>
    </source>
</evidence>
<evidence type="ECO:0000256" key="2">
    <source>
        <dbReference type="ARBA" id="ARBA00006275"/>
    </source>
</evidence>
<proteinExistence type="inferred from homology"/>
<dbReference type="Gene3D" id="1.25.40.390">
    <property type="match status" value="1"/>
</dbReference>
<evidence type="ECO:0000256" key="4">
    <source>
        <dbReference type="ARBA" id="ARBA00023136"/>
    </source>
</evidence>
<comment type="caution">
    <text evidence="9">The sequence shown here is derived from an EMBL/GenBank/DDBJ whole genome shotgun (WGS) entry which is preliminary data.</text>
</comment>